<evidence type="ECO:0000256" key="1">
    <source>
        <dbReference type="ARBA" id="ARBA00004613"/>
    </source>
</evidence>
<dbReference type="PROSITE" id="PS00262">
    <property type="entry name" value="INSULIN"/>
    <property type="match status" value="1"/>
</dbReference>
<dbReference type="SUPFAM" id="SSF56994">
    <property type="entry name" value="Insulin-like"/>
    <property type="match status" value="1"/>
</dbReference>
<dbReference type="InterPro" id="IPR022353">
    <property type="entry name" value="Insulin_CS"/>
</dbReference>
<comment type="similarity">
    <text evidence="2">Belongs to the insulin family.</text>
</comment>
<evidence type="ECO:0008006" key="9">
    <source>
        <dbReference type="Google" id="ProtNLM"/>
    </source>
</evidence>
<keyword evidence="5" id="KW-1015">Disulfide bond</keyword>
<dbReference type="GO" id="GO:0005179">
    <property type="term" value="F:hormone activity"/>
    <property type="evidence" value="ECO:0007669"/>
    <property type="project" value="InterPro"/>
</dbReference>
<evidence type="ECO:0000256" key="4">
    <source>
        <dbReference type="ARBA" id="ARBA00022729"/>
    </source>
</evidence>
<feature type="chain" id="PRO_5040225035" description="Insulin-like domain-containing protein" evidence="6">
    <location>
        <begin position="20"/>
        <end position="75"/>
    </location>
</feature>
<name>A0A9P1MYG7_9PELO</name>
<evidence type="ECO:0000256" key="3">
    <source>
        <dbReference type="ARBA" id="ARBA00022525"/>
    </source>
</evidence>
<dbReference type="EMBL" id="CANHGI010000002">
    <property type="protein sequence ID" value="CAI5440726.1"/>
    <property type="molecule type" value="Genomic_DNA"/>
</dbReference>
<dbReference type="InterPro" id="IPR036438">
    <property type="entry name" value="Insulin-like_sf"/>
</dbReference>
<gene>
    <name evidence="7" type="ORF">CAMP_LOCUS3363</name>
</gene>
<dbReference type="Proteomes" id="UP001152747">
    <property type="component" value="Unassembled WGS sequence"/>
</dbReference>
<comment type="caution">
    <text evidence="7">The sequence shown here is derived from an EMBL/GenBank/DDBJ whole genome shotgun (WGS) entry which is preliminary data.</text>
</comment>
<evidence type="ECO:0000256" key="2">
    <source>
        <dbReference type="ARBA" id="ARBA00009034"/>
    </source>
</evidence>
<dbReference type="GO" id="GO:0005576">
    <property type="term" value="C:extracellular region"/>
    <property type="evidence" value="ECO:0007669"/>
    <property type="project" value="UniProtKB-SubCell"/>
</dbReference>
<dbReference type="Pfam" id="PF03488">
    <property type="entry name" value="Ins_beta"/>
    <property type="match status" value="1"/>
</dbReference>
<dbReference type="InterPro" id="IPR003235">
    <property type="entry name" value="Nem_insulin-like_b-type"/>
</dbReference>
<feature type="signal peptide" evidence="6">
    <location>
        <begin position="1"/>
        <end position="19"/>
    </location>
</feature>
<accession>A0A9P1MYG7</accession>
<evidence type="ECO:0000256" key="5">
    <source>
        <dbReference type="ARBA" id="ARBA00023157"/>
    </source>
</evidence>
<organism evidence="7 8">
    <name type="scientific">Caenorhabditis angaria</name>
    <dbReference type="NCBI Taxonomy" id="860376"/>
    <lineage>
        <taxon>Eukaryota</taxon>
        <taxon>Metazoa</taxon>
        <taxon>Ecdysozoa</taxon>
        <taxon>Nematoda</taxon>
        <taxon>Chromadorea</taxon>
        <taxon>Rhabditida</taxon>
        <taxon>Rhabditina</taxon>
        <taxon>Rhabditomorpha</taxon>
        <taxon>Rhabditoidea</taxon>
        <taxon>Rhabditidae</taxon>
        <taxon>Peloderinae</taxon>
        <taxon>Caenorhabditis</taxon>
    </lineage>
</organism>
<comment type="subcellular location">
    <subcellularLocation>
        <location evidence="1">Secreted</location>
    </subcellularLocation>
</comment>
<evidence type="ECO:0000256" key="6">
    <source>
        <dbReference type="SAM" id="SignalP"/>
    </source>
</evidence>
<sequence>MGQRSLLLVLLCIFTFVSSRPNDEKRMKLCGERIKQEVERLCPNGHTSNPESGSVSERCCHNSCTFKYLKSFCLP</sequence>
<dbReference type="Gene3D" id="1.10.100.10">
    <property type="entry name" value="Insulin-like"/>
    <property type="match status" value="1"/>
</dbReference>
<keyword evidence="4 6" id="KW-0732">Signal</keyword>
<keyword evidence="3" id="KW-0964">Secreted</keyword>
<evidence type="ECO:0000313" key="8">
    <source>
        <dbReference type="Proteomes" id="UP001152747"/>
    </source>
</evidence>
<evidence type="ECO:0000313" key="7">
    <source>
        <dbReference type="EMBL" id="CAI5440726.1"/>
    </source>
</evidence>
<dbReference type="AlphaFoldDB" id="A0A9P1MYG7"/>
<reference evidence="7" key="1">
    <citation type="submission" date="2022-11" db="EMBL/GenBank/DDBJ databases">
        <authorList>
            <person name="Kikuchi T."/>
        </authorList>
    </citation>
    <scope>NUCLEOTIDE SEQUENCE</scope>
    <source>
        <strain evidence="7">PS1010</strain>
    </source>
</reference>
<proteinExistence type="inferred from homology"/>
<protein>
    <recommendedName>
        <fullName evidence="9">Insulin-like domain-containing protein</fullName>
    </recommendedName>
</protein>
<keyword evidence="8" id="KW-1185">Reference proteome</keyword>